<dbReference type="SUPFAM" id="SSF50156">
    <property type="entry name" value="PDZ domain-like"/>
    <property type="match status" value="1"/>
</dbReference>
<dbReference type="GO" id="GO:0006508">
    <property type="term" value="P:proteolysis"/>
    <property type="evidence" value="ECO:0007669"/>
    <property type="project" value="UniProtKB-KW"/>
</dbReference>
<feature type="transmembrane region" description="Helical" evidence="11">
    <location>
        <begin position="281"/>
        <end position="298"/>
    </location>
</feature>
<dbReference type="Pfam" id="PF17820">
    <property type="entry name" value="PDZ_6"/>
    <property type="match status" value="1"/>
</dbReference>
<keyword evidence="9" id="KW-0482">Metalloprotease</keyword>
<keyword evidence="6" id="KW-0378">Hydrolase</keyword>
<dbReference type="EMBL" id="MHCZ01000012">
    <property type="protein sequence ID" value="OGY30184.1"/>
    <property type="molecule type" value="Genomic_DNA"/>
</dbReference>
<feature type="transmembrane region" description="Helical" evidence="11">
    <location>
        <begin position="6"/>
        <end position="25"/>
    </location>
</feature>
<evidence type="ECO:0000256" key="7">
    <source>
        <dbReference type="ARBA" id="ARBA00022833"/>
    </source>
</evidence>
<dbReference type="STRING" id="1802603.A3F35_00080"/>
<evidence type="ECO:0000256" key="3">
    <source>
        <dbReference type="ARBA" id="ARBA00007931"/>
    </source>
</evidence>
<keyword evidence="8 11" id="KW-1133">Transmembrane helix</keyword>
<gene>
    <name evidence="13" type="ORF">A3F35_00080</name>
</gene>
<evidence type="ECO:0000313" key="14">
    <source>
        <dbReference type="Proteomes" id="UP000178068"/>
    </source>
</evidence>
<evidence type="ECO:0000256" key="8">
    <source>
        <dbReference type="ARBA" id="ARBA00022989"/>
    </source>
</evidence>
<accession>A0A1G1WR84</accession>
<dbReference type="InterPro" id="IPR041489">
    <property type="entry name" value="PDZ_6"/>
</dbReference>
<protein>
    <recommendedName>
        <fullName evidence="12">PDZ domain-containing protein</fullName>
    </recommendedName>
</protein>
<evidence type="ECO:0000256" key="6">
    <source>
        <dbReference type="ARBA" id="ARBA00022801"/>
    </source>
</evidence>
<evidence type="ECO:0000256" key="5">
    <source>
        <dbReference type="ARBA" id="ARBA00022692"/>
    </source>
</evidence>
<dbReference type="Proteomes" id="UP000178068">
    <property type="component" value="Unassembled WGS sequence"/>
</dbReference>
<feature type="transmembrane region" description="Helical" evidence="11">
    <location>
        <begin position="304"/>
        <end position="324"/>
    </location>
</feature>
<evidence type="ECO:0000256" key="11">
    <source>
        <dbReference type="SAM" id="Phobius"/>
    </source>
</evidence>
<dbReference type="Gene3D" id="2.30.42.10">
    <property type="match status" value="1"/>
</dbReference>
<evidence type="ECO:0000256" key="1">
    <source>
        <dbReference type="ARBA" id="ARBA00001947"/>
    </source>
</evidence>
<evidence type="ECO:0000259" key="12">
    <source>
        <dbReference type="PROSITE" id="PS50106"/>
    </source>
</evidence>
<proteinExistence type="inferred from homology"/>
<dbReference type="CDD" id="cd06163">
    <property type="entry name" value="S2P-M50_PDZ_RseP-like"/>
    <property type="match status" value="1"/>
</dbReference>
<organism evidence="13 14">
    <name type="scientific">Candidatus Woykebacteria bacterium RIFCSPHIGHO2_12_FULL_45_10</name>
    <dbReference type="NCBI Taxonomy" id="1802603"/>
    <lineage>
        <taxon>Bacteria</taxon>
        <taxon>Candidatus Woykeibacteriota</taxon>
    </lineage>
</organism>
<keyword evidence="10 11" id="KW-0472">Membrane</keyword>
<evidence type="ECO:0000313" key="13">
    <source>
        <dbReference type="EMBL" id="OGY30184.1"/>
    </source>
</evidence>
<dbReference type="AlphaFoldDB" id="A0A1G1WR84"/>
<feature type="domain" description="PDZ" evidence="12">
    <location>
        <begin position="127"/>
        <end position="179"/>
    </location>
</feature>
<dbReference type="GO" id="GO:0016020">
    <property type="term" value="C:membrane"/>
    <property type="evidence" value="ECO:0007669"/>
    <property type="project" value="UniProtKB-SubCell"/>
</dbReference>
<keyword evidence="7" id="KW-0862">Zinc</keyword>
<evidence type="ECO:0000256" key="10">
    <source>
        <dbReference type="ARBA" id="ARBA00023136"/>
    </source>
</evidence>
<dbReference type="SMART" id="SM00228">
    <property type="entry name" value="PDZ"/>
    <property type="match status" value="1"/>
</dbReference>
<keyword evidence="5 11" id="KW-0812">Transmembrane</keyword>
<dbReference type="InterPro" id="IPR001478">
    <property type="entry name" value="PDZ"/>
</dbReference>
<dbReference type="InterPro" id="IPR036034">
    <property type="entry name" value="PDZ_sf"/>
</dbReference>
<comment type="cofactor">
    <cofactor evidence="1">
        <name>Zn(2+)</name>
        <dbReference type="ChEBI" id="CHEBI:29105"/>
    </cofactor>
</comment>
<comment type="similarity">
    <text evidence="3">Belongs to the peptidase M50B family.</text>
</comment>
<comment type="caution">
    <text evidence="13">The sequence shown here is derived from an EMBL/GenBank/DDBJ whole genome shotgun (WGS) entry which is preliminary data.</text>
</comment>
<dbReference type="PANTHER" id="PTHR42837:SF2">
    <property type="entry name" value="MEMBRANE METALLOPROTEASE ARASP2, CHLOROPLASTIC-RELATED"/>
    <property type="match status" value="1"/>
</dbReference>
<keyword evidence="4" id="KW-0645">Protease</keyword>
<dbReference type="GO" id="GO:0004222">
    <property type="term" value="F:metalloendopeptidase activity"/>
    <property type="evidence" value="ECO:0007669"/>
    <property type="project" value="InterPro"/>
</dbReference>
<dbReference type="Pfam" id="PF02163">
    <property type="entry name" value="Peptidase_M50"/>
    <property type="match status" value="1"/>
</dbReference>
<comment type="subcellular location">
    <subcellularLocation>
        <location evidence="2">Membrane</location>
        <topology evidence="2">Multi-pass membrane protein</topology>
    </subcellularLocation>
</comment>
<dbReference type="InterPro" id="IPR008915">
    <property type="entry name" value="Peptidase_M50"/>
</dbReference>
<evidence type="ECO:0000256" key="2">
    <source>
        <dbReference type="ARBA" id="ARBA00004141"/>
    </source>
</evidence>
<dbReference type="InterPro" id="IPR004387">
    <property type="entry name" value="Pept_M50_Zn"/>
</dbReference>
<evidence type="ECO:0000256" key="9">
    <source>
        <dbReference type="ARBA" id="ARBA00023049"/>
    </source>
</evidence>
<sequence length="387" mass="42973">MIATATFFILAILVASIAITFLVVIHEFGHFLTAKFFKVRVEEFGIGFPPRVWGRKIGETLYSINLLPAGGFVKLFGEDEDENDPASFSSKPSWQRAIIIVAGVFVNLNFAFLLFGLILAFSGWKTEIQMLDGAQNKFPFGHQENRVLVTFVEKDSPAAKAGIVAGDKILFINETKIEDPKEMRVQISTSEGVDLAIRAENEQTKQEKTLDVIPEYNAEAKRWQIGVNFTEIAELSYPSLGEKILVGPLHSANMVQYQFTVVKSLFGQSVREGNVEPLRENVSGIVGIVGIFALLIKTLGLNSIVILLTIMALLSLLLAIINVLPIPAVDGGRLFFVLFELVTRRKINASVERWIHTIGFGVLLVLFLLVTTNDFLNLPKWVGVFFK</sequence>
<evidence type="ECO:0000256" key="4">
    <source>
        <dbReference type="ARBA" id="ARBA00022670"/>
    </source>
</evidence>
<feature type="transmembrane region" description="Helical" evidence="11">
    <location>
        <begin position="354"/>
        <end position="372"/>
    </location>
</feature>
<reference evidence="13 14" key="1">
    <citation type="journal article" date="2016" name="Nat. Commun.">
        <title>Thousands of microbial genomes shed light on interconnected biogeochemical processes in an aquifer system.</title>
        <authorList>
            <person name="Anantharaman K."/>
            <person name="Brown C.T."/>
            <person name="Hug L.A."/>
            <person name="Sharon I."/>
            <person name="Castelle C.J."/>
            <person name="Probst A.J."/>
            <person name="Thomas B.C."/>
            <person name="Singh A."/>
            <person name="Wilkins M.J."/>
            <person name="Karaoz U."/>
            <person name="Brodie E.L."/>
            <person name="Williams K.H."/>
            <person name="Hubbard S.S."/>
            <person name="Banfield J.F."/>
        </authorList>
    </citation>
    <scope>NUCLEOTIDE SEQUENCE [LARGE SCALE GENOMIC DNA]</scope>
</reference>
<name>A0A1G1WR84_9BACT</name>
<feature type="transmembrane region" description="Helical" evidence="11">
    <location>
        <begin position="97"/>
        <end position="121"/>
    </location>
</feature>
<dbReference type="PANTHER" id="PTHR42837">
    <property type="entry name" value="REGULATOR OF SIGMA-E PROTEASE RSEP"/>
    <property type="match status" value="1"/>
</dbReference>
<dbReference type="PROSITE" id="PS50106">
    <property type="entry name" value="PDZ"/>
    <property type="match status" value="1"/>
</dbReference>